<keyword evidence="5 8" id="KW-0255">Endonuclease</keyword>
<feature type="binding site" evidence="8">
    <location>
        <position position="116"/>
    </location>
    <ligand>
        <name>Zn(2+)</name>
        <dbReference type="ChEBI" id="CHEBI:29105"/>
        <note>catalytic</note>
    </ligand>
</feature>
<dbReference type="Gene3D" id="3.40.390.30">
    <property type="entry name" value="Metalloproteases ('zincins'), catalytic domain"/>
    <property type="match status" value="1"/>
</dbReference>
<feature type="binding site" evidence="8">
    <location>
        <position position="112"/>
    </location>
    <ligand>
        <name>Zn(2+)</name>
        <dbReference type="ChEBI" id="CHEBI:29105"/>
        <note>catalytic</note>
    </ligand>
</feature>
<dbReference type="GO" id="GO:0006364">
    <property type="term" value="P:rRNA processing"/>
    <property type="evidence" value="ECO:0007669"/>
    <property type="project" value="UniProtKB-UniRule"/>
</dbReference>
<dbReference type="PROSITE" id="PS01306">
    <property type="entry name" value="UPF0054"/>
    <property type="match status" value="1"/>
</dbReference>
<dbReference type="NCBIfam" id="TIGR00043">
    <property type="entry name" value="rRNA maturation RNase YbeY"/>
    <property type="match status" value="1"/>
</dbReference>
<comment type="caution">
    <text evidence="9">The sequence shown here is derived from an EMBL/GenBank/DDBJ whole genome shotgun (WGS) entry which is preliminary data.</text>
</comment>
<dbReference type="GO" id="GO:0004521">
    <property type="term" value="F:RNA endonuclease activity"/>
    <property type="evidence" value="ECO:0007669"/>
    <property type="project" value="UniProtKB-UniRule"/>
</dbReference>
<reference evidence="9 10" key="1">
    <citation type="submission" date="2019-02" db="EMBL/GenBank/DDBJ databases">
        <title>Prokaryotic population dynamics and viral predation in marine succession experiment using metagenomics: the confinement effect.</title>
        <authorList>
            <person name="Haro-Moreno J.M."/>
            <person name="Rodriguez-Valera F."/>
            <person name="Lopez-Perez M."/>
        </authorList>
    </citation>
    <scope>NUCLEOTIDE SEQUENCE [LARGE SCALE GENOMIC DNA]</scope>
    <source>
        <strain evidence="9">MED-G162</strain>
    </source>
</reference>
<name>A0A520MYP7_9GAMM</name>
<keyword evidence="7 8" id="KW-0862">Zinc</keyword>
<dbReference type="Pfam" id="PF02130">
    <property type="entry name" value="YbeY"/>
    <property type="match status" value="1"/>
</dbReference>
<evidence type="ECO:0000256" key="7">
    <source>
        <dbReference type="ARBA" id="ARBA00022833"/>
    </source>
</evidence>
<protein>
    <recommendedName>
        <fullName evidence="8">Endoribonuclease YbeY</fullName>
        <ecNumber evidence="8">3.1.-.-</ecNumber>
    </recommendedName>
</protein>
<evidence type="ECO:0000256" key="2">
    <source>
        <dbReference type="ARBA" id="ARBA00022517"/>
    </source>
</evidence>
<dbReference type="InterPro" id="IPR023091">
    <property type="entry name" value="MetalPrtase_cat_dom_sf_prd"/>
</dbReference>
<comment type="similarity">
    <text evidence="1 8">Belongs to the endoribonuclease YbeY family.</text>
</comment>
<evidence type="ECO:0000256" key="4">
    <source>
        <dbReference type="ARBA" id="ARBA00022723"/>
    </source>
</evidence>
<dbReference type="EC" id="3.1.-.-" evidence="8"/>
<dbReference type="EMBL" id="SHBH01000013">
    <property type="protein sequence ID" value="RZO26362.1"/>
    <property type="molecule type" value="Genomic_DNA"/>
</dbReference>
<evidence type="ECO:0000256" key="3">
    <source>
        <dbReference type="ARBA" id="ARBA00022722"/>
    </source>
</evidence>
<keyword evidence="3 8" id="KW-0540">Nuclease</keyword>
<evidence type="ECO:0000256" key="8">
    <source>
        <dbReference type="HAMAP-Rule" id="MF_00009"/>
    </source>
</evidence>
<evidence type="ECO:0000256" key="1">
    <source>
        <dbReference type="ARBA" id="ARBA00010875"/>
    </source>
</evidence>
<evidence type="ECO:0000256" key="5">
    <source>
        <dbReference type="ARBA" id="ARBA00022759"/>
    </source>
</evidence>
<dbReference type="PANTHER" id="PTHR46986:SF1">
    <property type="entry name" value="ENDORIBONUCLEASE YBEY, CHLOROPLASTIC"/>
    <property type="match status" value="1"/>
</dbReference>
<keyword evidence="2 8" id="KW-0690">Ribosome biogenesis</keyword>
<evidence type="ECO:0000256" key="6">
    <source>
        <dbReference type="ARBA" id="ARBA00022801"/>
    </source>
</evidence>
<dbReference type="PANTHER" id="PTHR46986">
    <property type="entry name" value="ENDORIBONUCLEASE YBEY, CHLOROPLASTIC"/>
    <property type="match status" value="1"/>
</dbReference>
<organism evidence="9 10">
    <name type="scientific">SAR86 cluster bacterium</name>
    <dbReference type="NCBI Taxonomy" id="2030880"/>
    <lineage>
        <taxon>Bacteria</taxon>
        <taxon>Pseudomonadati</taxon>
        <taxon>Pseudomonadota</taxon>
        <taxon>Gammaproteobacteria</taxon>
        <taxon>SAR86 cluster</taxon>
    </lineage>
</organism>
<dbReference type="Proteomes" id="UP000319384">
    <property type="component" value="Unassembled WGS sequence"/>
</dbReference>
<gene>
    <name evidence="8 9" type="primary">ybeY</name>
    <name evidence="9" type="ORF">EVA95_02160</name>
</gene>
<keyword evidence="6 8" id="KW-0378">Hydrolase</keyword>
<accession>A0A520MYP7</accession>
<feature type="binding site" evidence="8">
    <location>
        <position position="122"/>
    </location>
    <ligand>
        <name>Zn(2+)</name>
        <dbReference type="ChEBI" id="CHEBI:29105"/>
        <note>catalytic</note>
    </ligand>
</feature>
<evidence type="ECO:0000313" key="9">
    <source>
        <dbReference type="EMBL" id="RZO26362.1"/>
    </source>
</evidence>
<comment type="cofactor">
    <cofactor evidence="8">
        <name>Zn(2+)</name>
        <dbReference type="ChEBI" id="CHEBI:29105"/>
    </cofactor>
    <text evidence="8">Binds 1 zinc ion.</text>
</comment>
<keyword evidence="8" id="KW-0698">rRNA processing</keyword>
<dbReference type="InterPro" id="IPR020549">
    <property type="entry name" value="YbeY_CS"/>
</dbReference>
<comment type="subcellular location">
    <subcellularLocation>
        <location evidence="8">Cytoplasm</location>
    </subcellularLocation>
</comment>
<dbReference type="SUPFAM" id="SSF55486">
    <property type="entry name" value="Metalloproteases ('zincins'), catalytic domain"/>
    <property type="match status" value="1"/>
</dbReference>
<keyword evidence="8" id="KW-0963">Cytoplasm</keyword>
<dbReference type="GO" id="GO:0005737">
    <property type="term" value="C:cytoplasm"/>
    <property type="evidence" value="ECO:0007669"/>
    <property type="project" value="UniProtKB-SubCell"/>
</dbReference>
<evidence type="ECO:0000313" key="10">
    <source>
        <dbReference type="Proteomes" id="UP000319384"/>
    </source>
</evidence>
<dbReference type="HAMAP" id="MF_00009">
    <property type="entry name" value="Endoribonucl_YbeY"/>
    <property type="match status" value="1"/>
</dbReference>
<proteinExistence type="inferred from homology"/>
<dbReference type="GO" id="GO:0004222">
    <property type="term" value="F:metalloendopeptidase activity"/>
    <property type="evidence" value="ECO:0007669"/>
    <property type="project" value="InterPro"/>
</dbReference>
<keyword evidence="4 8" id="KW-0479">Metal-binding</keyword>
<comment type="function">
    <text evidence="8">Single strand-specific metallo-endoribonuclease involved in late-stage 70S ribosome quality control and in maturation of the 3' terminus of the 16S rRNA.</text>
</comment>
<dbReference type="GO" id="GO:0008270">
    <property type="term" value="F:zinc ion binding"/>
    <property type="evidence" value="ECO:0007669"/>
    <property type="project" value="UniProtKB-UniRule"/>
</dbReference>
<sequence length="148" mass="17316">MGLFISNEENFSLTNVLENKLNEAFFLICNEESIPYCSINLKITNDEVMQQLNNKFRKKNNTTNVLSFVNEDISKKLTDNLGDIAISYEYIKKEAQQLNIDFDDHMIHMLIHGVYHILGFNHDNDKRACVMEKKEIKLLNKLNIKNPY</sequence>
<dbReference type="InterPro" id="IPR002036">
    <property type="entry name" value="YbeY"/>
</dbReference>
<dbReference type="AlphaFoldDB" id="A0A520MYP7"/>